<sequence>MLACHVLCVFEVGLVVAIVLARMQARSPFMPSMDLEAAVFDLGPLIVRQNNWVAAVAAAITEVFFAVFKCQWHGLQIVADPTGDLLKEVGRLSQREFCQNIGWGRNVRGKIYALTKDTVLAGFAQAWAEGGGLWIEKLAIEGSFRRRGLCRRFLELLAQHATGVFRLASLRTSEAAWTGLGFETIGRNSEGLKLMQCPISVFLHGSPPQQEELTSSQQREPGADDLERTLLQSQRRCEELERKSVTMAHQCENLERMLAQSQRVAEEAQARADDLERTLLQSQRRCEELERKSVTMAHQCENLERMLAQSQRVAEEAQARADDLEHTLLQSQRRCEELERKSVTMAHQCENLEGMLARSQRVAEEAQARADDLERTLLQSQRRCEELERKSVTMLAQSQWVAEEAQARAGDLERMVLQSQRRCEDLEQKSAENLGHLLAQTRYCEELERKNVALAHQCENLEHLLGQARSVAEAAQSQADALEHMLFQSQRRCEDRGQKNLAVAQQCENLEHVLLQETTRPGFEEAHAQAIFKKYLDLRDWTAEQLVRRAEYAEFQHWSCWPAAHMWAC</sequence>
<accession>A0A9P1CX98</accession>
<evidence type="ECO:0000313" key="4">
    <source>
        <dbReference type="EMBL" id="CAL4786457.1"/>
    </source>
</evidence>
<keyword evidence="4" id="KW-0969">Cilium</keyword>
<reference evidence="4 5" key="2">
    <citation type="submission" date="2024-05" db="EMBL/GenBank/DDBJ databases">
        <authorList>
            <person name="Chen Y."/>
            <person name="Shah S."/>
            <person name="Dougan E. K."/>
            <person name="Thang M."/>
            <person name="Chan C."/>
        </authorList>
    </citation>
    <scope>NUCLEOTIDE SEQUENCE [LARGE SCALE GENOMIC DNA]</scope>
</reference>
<dbReference type="GO" id="GO:0016747">
    <property type="term" value="F:acyltransferase activity, transferring groups other than amino-acyl groups"/>
    <property type="evidence" value="ECO:0007669"/>
    <property type="project" value="InterPro"/>
</dbReference>
<dbReference type="EMBL" id="CAMXCT020002590">
    <property type="protein sequence ID" value="CAL1152520.1"/>
    <property type="molecule type" value="Genomic_DNA"/>
</dbReference>
<reference evidence="3" key="1">
    <citation type="submission" date="2022-10" db="EMBL/GenBank/DDBJ databases">
        <authorList>
            <person name="Chen Y."/>
            <person name="Dougan E. K."/>
            <person name="Chan C."/>
            <person name="Rhodes N."/>
            <person name="Thang M."/>
        </authorList>
    </citation>
    <scope>NUCLEOTIDE SEQUENCE</scope>
</reference>
<dbReference type="SUPFAM" id="SSF57997">
    <property type="entry name" value="Tropomyosin"/>
    <property type="match status" value="1"/>
</dbReference>
<dbReference type="InterPro" id="IPR016181">
    <property type="entry name" value="Acyl_CoA_acyltransferase"/>
</dbReference>
<dbReference type="InterPro" id="IPR000182">
    <property type="entry name" value="GNAT_dom"/>
</dbReference>
<evidence type="ECO:0000256" key="1">
    <source>
        <dbReference type="SAM" id="Coils"/>
    </source>
</evidence>
<keyword evidence="4" id="KW-0282">Flagellum</keyword>
<feature type="domain" description="N-acetyltransferase" evidence="2">
    <location>
        <begin position="65"/>
        <end position="200"/>
    </location>
</feature>
<evidence type="ECO:0000313" key="5">
    <source>
        <dbReference type="Proteomes" id="UP001152797"/>
    </source>
</evidence>
<comment type="caution">
    <text evidence="3">The sequence shown here is derived from an EMBL/GenBank/DDBJ whole genome shotgun (WGS) entry which is preliminary data.</text>
</comment>
<dbReference type="Gene3D" id="3.40.630.30">
    <property type="match status" value="1"/>
</dbReference>
<evidence type="ECO:0000313" key="3">
    <source>
        <dbReference type="EMBL" id="CAI3999145.1"/>
    </source>
</evidence>
<feature type="coiled-coil region" evidence="1">
    <location>
        <begin position="223"/>
        <end position="478"/>
    </location>
</feature>
<gene>
    <name evidence="3" type="ORF">C1SCF055_LOCUS25386</name>
</gene>
<keyword evidence="5" id="KW-1185">Reference proteome</keyword>
<dbReference type="SUPFAM" id="SSF55729">
    <property type="entry name" value="Acyl-CoA N-acyltransferases (Nat)"/>
    <property type="match status" value="1"/>
</dbReference>
<organism evidence="3">
    <name type="scientific">Cladocopium goreaui</name>
    <dbReference type="NCBI Taxonomy" id="2562237"/>
    <lineage>
        <taxon>Eukaryota</taxon>
        <taxon>Sar</taxon>
        <taxon>Alveolata</taxon>
        <taxon>Dinophyceae</taxon>
        <taxon>Suessiales</taxon>
        <taxon>Symbiodiniaceae</taxon>
        <taxon>Cladocopium</taxon>
    </lineage>
</organism>
<dbReference type="EMBL" id="CAMXCT010002590">
    <property type="protein sequence ID" value="CAI3999145.1"/>
    <property type="molecule type" value="Genomic_DNA"/>
</dbReference>
<dbReference type="Proteomes" id="UP001152797">
    <property type="component" value="Unassembled WGS sequence"/>
</dbReference>
<keyword evidence="4" id="KW-0966">Cell projection</keyword>
<dbReference type="CDD" id="cd04301">
    <property type="entry name" value="NAT_SF"/>
    <property type="match status" value="1"/>
</dbReference>
<dbReference type="EMBL" id="CAMXCT030002590">
    <property type="protein sequence ID" value="CAL4786457.1"/>
    <property type="molecule type" value="Genomic_DNA"/>
</dbReference>
<name>A0A9P1CX98_9DINO</name>
<dbReference type="AlphaFoldDB" id="A0A9P1CX98"/>
<protein>
    <submittedName>
        <fullName evidence="4">Flagellar attachment zone protein 1</fullName>
    </submittedName>
</protein>
<proteinExistence type="predicted"/>
<dbReference type="PROSITE" id="PS51186">
    <property type="entry name" value="GNAT"/>
    <property type="match status" value="1"/>
</dbReference>
<evidence type="ECO:0000259" key="2">
    <source>
        <dbReference type="PROSITE" id="PS51186"/>
    </source>
</evidence>
<keyword evidence="1" id="KW-0175">Coiled coil</keyword>